<reference evidence="12 13" key="2">
    <citation type="journal article" date="2016" name="Int. J. Syst. Evol. Microbiol.">
        <title>Bacillus gobiensis sp. nov., isolated from a soil sample.</title>
        <authorList>
            <person name="Liu B."/>
            <person name="Liu G.H."/>
            <person name="Cetin S."/>
            <person name="Schumann P."/>
            <person name="Pan Z.Z."/>
            <person name="Chen Q.Q."/>
        </authorList>
    </citation>
    <scope>NUCLEOTIDE SEQUENCE [LARGE SCALE GENOMIC DNA]</scope>
    <source>
        <strain evidence="12 13">FJAT-4402</strain>
    </source>
</reference>
<dbReference type="Gene3D" id="3.30.565.10">
    <property type="entry name" value="Histidine kinase-like ATPase, C-terminal domain"/>
    <property type="match status" value="1"/>
</dbReference>
<keyword evidence="10" id="KW-0812">Transmembrane</keyword>
<evidence type="ECO:0000256" key="1">
    <source>
        <dbReference type="ARBA" id="ARBA00000085"/>
    </source>
</evidence>
<feature type="domain" description="Histidine kinase" evidence="11">
    <location>
        <begin position="363"/>
        <end position="581"/>
    </location>
</feature>
<dbReference type="SMART" id="SM00388">
    <property type="entry name" value="HisKA"/>
    <property type="match status" value="1"/>
</dbReference>
<dbReference type="SUPFAM" id="SSF47384">
    <property type="entry name" value="Homodimeric domain of signal transducing histidine kinase"/>
    <property type="match status" value="1"/>
</dbReference>
<dbReference type="SMART" id="SM00387">
    <property type="entry name" value="HATPase_c"/>
    <property type="match status" value="1"/>
</dbReference>
<protein>
    <recommendedName>
        <fullName evidence="3">histidine kinase</fullName>
        <ecNumber evidence="3">2.7.13.3</ecNumber>
    </recommendedName>
</protein>
<dbReference type="InterPro" id="IPR050351">
    <property type="entry name" value="BphY/WalK/GraS-like"/>
</dbReference>
<evidence type="ECO:0000313" key="12">
    <source>
        <dbReference type="EMBL" id="ALC82327.1"/>
    </source>
</evidence>
<name>A0A0M5JLZ9_9BACI</name>
<evidence type="ECO:0000256" key="10">
    <source>
        <dbReference type="SAM" id="Phobius"/>
    </source>
</evidence>
<feature type="transmembrane region" description="Helical" evidence="10">
    <location>
        <begin position="7"/>
        <end position="29"/>
    </location>
</feature>
<dbReference type="InterPro" id="IPR003594">
    <property type="entry name" value="HATPase_dom"/>
</dbReference>
<dbReference type="SUPFAM" id="SSF55874">
    <property type="entry name" value="ATPase domain of HSP90 chaperone/DNA topoisomerase II/histidine kinase"/>
    <property type="match status" value="1"/>
</dbReference>
<dbReference type="InterPro" id="IPR005467">
    <property type="entry name" value="His_kinase_dom"/>
</dbReference>
<evidence type="ECO:0000256" key="7">
    <source>
        <dbReference type="ARBA" id="ARBA00022777"/>
    </source>
</evidence>
<keyword evidence="4" id="KW-0597">Phosphoprotein</keyword>
<dbReference type="RefSeq" id="WP_053604113.1">
    <property type="nucleotide sequence ID" value="NZ_CP012600.1"/>
</dbReference>
<dbReference type="STRING" id="1441095.AM592_12600"/>
<dbReference type="PANTHER" id="PTHR45453">
    <property type="entry name" value="PHOSPHATE REGULON SENSOR PROTEIN PHOR"/>
    <property type="match status" value="1"/>
</dbReference>
<dbReference type="GO" id="GO:0000155">
    <property type="term" value="F:phosphorelay sensor kinase activity"/>
    <property type="evidence" value="ECO:0007669"/>
    <property type="project" value="InterPro"/>
</dbReference>
<reference evidence="13" key="1">
    <citation type="submission" date="2015-08" db="EMBL/GenBank/DDBJ databases">
        <title>Genome sequencing project for genomic taxonomy and phylogenomics of Bacillus-like bacteria.</title>
        <authorList>
            <person name="Liu B."/>
            <person name="Wang J."/>
            <person name="Zhu Y."/>
            <person name="Liu G."/>
            <person name="Chen Q."/>
            <person name="Chen Z."/>
            <person name="Lan J."/>
            <person name="Che J."/>
            <person name="Ge C."/>
            <person name="Shi H."/>
            <person name="Pan Z."/>
            <person name="Liu X."/>
        </authorList>
    </citation>
    <scope>NUCLEOTIDE SEQUENCE [LARGE SCALE GENOMIC DNA]</scope>
    <source>
        <strain evidence="13">FJAT-4402</strain>
    </source>
</reference>
<evidence type="ECO:0000256" key="4">
    <source>
        <dbReference type="ARBA" id="ARBA00022553"/>
    </source>
</evidence>
<dbReference type="GO" id="GO:0005886">
    <property type="term" value="C:plasma membrane"/>
    <property type="evidence" value="ECO:0007669"/>
    <property type="project" value="TreeGrafter"/>
</dbReference>
<feature type="transmembrane region" description="Helical" evidence="10">
    <location>
        <begin position="262"/>
        <end position="282"/>
    </location>
</feature>
<dbReference type="EMBL" id="CP012600">
    <property type="protein sequence ID" value="ALC82327.1"/>
    <property type="molecule type" value="Genomic_DNA"/>
</dbReference>
<accession>A0A0M5JLZ9</accession>
<dbReference type="InterPro" id="IPR004358">
    <property type="entry name" value="Sig_transdc_His_kin-like_C"/>
</dbReference>
<dbReference type="GO" id="GO:0004721">
    <property type="term" value="F:phosphoprotein phosphatase activity"/>
    <property type="evidence" value="ECO:0007669"/>
    <property type="project" value="TreeGrafter"/>
</dbReference>
<gene>
    <name evidence="12" type="ORF">AM592_12600</name>
</gene>
<keyword evidence="7 12" id="KW-0418">Kinase</keyword>
<dbReference type="Proteomes" id="UP000067625">
    <property type="component" value="Chromosome"/>
</dbReference>
<keyword evidence="13" id="KW-1185">Reference proteome</keyword>
<keyword evidence="8" id="KW-0067">ATP-binding</keyword>
<dbReference type="Pfam" id="PF00512">
    <property type="entry name" value="HisKA"/>
    <property type="match status" value="1"/>
</dbReference>
<dbReference type="PANTHER" id="PTHR45453:SF1">
    <property type="entry name" value="PHOSPHATE REGULON SENSOR PROTEIN PHOR"/>
    <property type="match status" value="1"/>
</dbReference>
<keyword evidence="9" id="KW-0902">Two-component regulatory system</keyword>
<dbReference type="EC" id="2.7.13.3" evidence="3"/>
<comment type="catalytic activity">
    <reaction evidence="1">
        <text>ATP + protein L-histidine = ADP + protein N-phospho-L-histidine.</text>
        <dbReference type="EC" id="2.7.13.3"/>
    </reaction>
</comment>
<dbReference type="InterPro" id="IPR036097">
    <property type="entry name" value="HisK_dim/P_sf"/>
</dbReference>
<comment type="subcellular location">
    <subcellularLocation>
        <location evidence="2">Membrane</location>
    </subcellularLocation>
</comment>
<evidence type="ECO:0000256" key="5">
    <source>
        <dbReference type="ARBA" id="ARBA00022679"/>
    </source>
</evidence>
<evidence type="ECO:0000256" key="6">
    <source>
        <dbReference type="ARBA" id="ARBA00022741"/>
    </source>
</evidence>
<dbReference type="PROSITE" id="PS50109">
    <property type="entry name" value="HIS_KIN"/>
    <property type="match status" value="1"/>
</dbReference>
<evidence type="ECO:0000256" key="8">
    <source>
        <dbReference type="ARBA" id="ARBA00022840"/>
    </source>
</evidence>
<dbReference type="PATRIC" id="fig|1441095.3.peg.2765"/>
<dbReference type="Pfam" id="PF02518">
    <property type="entry name" value="HATPase_c"/>
    <property type="match status" value="1"/>
</dbReference>
<dbReference type="GO" id="GO:0005524">
    <property type="term" value="F:ATP binding"/>
    <property type="evidence" value="ECO:0007669"/>
    <property type="project" value="UniProtKB-KW"/>
</dbReference>
<dbReference type="FunFam" id="1.10.287.130:FF:000082">
    <property type="entry name" value="Sensor histidine kinase YvrG"/>
    <property type="match status" value="1"/>
</dbReference>
<keyword evidence="10" id="KW-0472">Membrane</keyword>
<evidence type="ECO:0000259" key="11">
    <source>
        <dbReference type="PROSITE" id="PS50109"/>
    </source>
</evidence>
<dbReference type="OrthoDB" id="368131at2"/>
<dbReference type="AlphaFoldDB" id="A0A0M5JLZ9"/>
<sequence length="581" mass="67335">MKLRTKLVFLIIGQVFLMLVVVGFVLAFATTRFVLDIIENDTRSGLTRATPESFEMWIEKDQEESFHVTPVLKEIVDKEEGFLVLLNKNQEIVYSYGKKGNLPKTISNEDLNTIYQKEKLNGAKIYYWSASISDNEYIVLYGKEPKSEFILNYIKEHEKSRTSLDSFDPSTLVYIKDLKGSVYLFDQNGKYIDDINGSANLKKGIREIDLLSYTSKPWNYKNEISYETLDNGSVMVTAVPNLSYFPDDDFNRILSFSALKNFLIIICFLFFVIVLFALWYSFRFGAPIFHTIRWVYNLAKGNFYEPLNRKGRPVSKKKNGKVKQPYRLFNEVIVSLEKLTATLETNEKNRNKIQTTREEWIAGLSHDLKTPLSTIYGNAMMLESDQYEWSKDEVREMGQVMREKSEYMSELIEDLNLTYRLKNDAIPVDREKTDLVFFLKELIEHYERTPFLDEFYLHFHHNKEKVVFSIDQAWFKRIIDNLVANGVKHNDLGTRISVILHEDMDDITLIIKDNGKGMSQEHVANLFNRYYKGTNTKDPSVGSGLGLAITKELVHIHNGTINVESKEGAGTSIIMQFNKNK</sequence>
<organism evidence="12 13">
    <name type="scientific">Bacillus gobiensis</name>
    <dbReference type="NCBI Taxonomy" id="1441095"/>
    <lineage>
        <taxon>Bacteria</taxon>
        <taxon>Bacillati</taxon>
        <taxon>Bacillota</taxon>
        <taxon>Bacilli</taxon>
        <taxon>Bacillales</taxon>
        <taxon>Bacillaceae</taxon>
        <taxon>Bacillus</taxon>
    </lineage>
</organism>
<keyword evidence="5" id="KW-0808">Transferase</keyword>
<keyword evidence="6" id="KW-0547">Nucleotide-binding</keyword>
<dbReference type="InterPro" id="IPR003661">
    <property type="entry name" value="HisK_dim/P_dom"/>
</dbReference>
<dbReference type="Gene3D" id="1.10.287.130">
    <property type="match status" value="1"/>
</dbReference>
<dbReference type="InterPro" id="IPR036890">
    <property type="entry name" value="HATPase_C_sf"/>
</dbReference>
<dbReference type="PRINTS" id="PR00344">
    <property type="entry name" value="BCTRLSENSOR"/>
</dbReference>
<dbReference type="CDD" id="cd00082">
    <property type="entry name" value="HisKA"/>
    <property type="match status" value="1"/>
</dbReference>
<evidence type="ECO:0000256" key="3">
    <source>
        <dbReference type="ARBA" id="ARBA00012438"/>
    </source>
</evidence>
<evidence type="ECO:0000256" key="9">
    <source>
        <dbReference type="ARBA" id="ARBA00023012"/>
    </source>
</evidence>
<proteinExistence type="predicted"/>
<dbReference type="GO" id="GO:0016036">
    <property type="term" value="P:cellular response to phosphate starvation"/>
    <property type="evidence" value="ECO:0007669"/>
    <property type="project" value="TreeGrafter"/>
</dbReference>
<evidence type="ECO:0000313" key="13">
    <source>
        <dbReference type="Proteomes" id="UP000067625"/>
    </source>
</evidence>
<evidence type="ECO:0000256" key="2">
    <source>
        <dbReference type="ARBA" id="ARBA00004370"/>
    </source>
</evidence>
<keyword evidence="10" id="KW-1133">Transmembrane helix</keyword>